<evidence type="ECO:0000256" key="9">
    <source>
        <dbReference type="ARBA" id="ARBA00022833"/>
    </source>
</evidence>
<proteinExistence type="inferred from homology"/>
<evidence type="ECO:0000256" key="6">
    <source>
        <dbReference type="ARBA" id="ARBA00022490"/>
    </source>
</evidence>
<evidence type="ECO:0000256" key="1">
    <source>
        <dbReference type="ARBA" id="ARBA00001561"/>
    </source>
</evidence>
<comment type="caution">
    <text evidence="14">The sequence shown here is derived from an EMBL/GenBank/DDBJ whole genome shotgun (WGS) entry which is preliminary data.</text>
</comment>
<dbReference type="GO" id="GO:0009254">
    <property type="term" value="P:peptidoglycan turnover"/>
    <property type="evidence" value="ECO:0007669"/>
    <property type="project" value="TreeGrafter"/>
</dbReference>
<comment type="similarity">
    <text evidence="4">Belongs to the N-acetylmuramoyl-L-alanine amidase 2 family.</text>
</comment>
<keyword evidence="10" id="KW-0961">Cell wall biogenesis/degradation</keyword>
<keyword evidence="15" id="KW-1185">Reference proteome</keyword>
<dbReference type="EC" id="3.5.1.28" evidence="5"/>
<accession>A0A7U8C227</accession>
<keyword evidence="9" id="KW-0862">Zinc</keyword>
<evidence type="ECO:0000256" key="10">
    <source>
        <dbReference type="ARBA" id="ARBA00023316"/>
    </source>
</evidence>
<keyword evidence="8" id="KW-0378">Hydrolase</keyword>
<evidence type="ECO:0000256" key="3">
    <source>
        <dbReference type="ARBA" id="ARBA00004496"/>
    </source>
</evidence>
<dbReference type="InterPro" id="IPR036505">
    <property type="entry name" value="Amidase/PGRP_sf"/>
</dbReference>
<dbReference type="InterPro" id="IPR002502">
    <property type="entry name" value="Amidase_domain"/>
</dbReference>
<evidence type="ECO:0000256" key="5">
    <source>
        <dbReference type="ARBA" id="ARBA00011901"/>
    </source>
</evidence>
<dbReference type="GO" id="GO:0009253">
    <property type="term" value="P:peptidoglycan catabolic process"/>
    <property type="evidence" value="ECO:0007669"/>
    <property type="project" value="InterPro"/>
</dbReference>
<comment type="cofactor">
    <cofactor evidence="2">
        <name>Zn(2+)</name>
        <dbReference type="ChEBI" id="CHEBI:29105"/>
    </cofactor>
</comment>
<dbReference type="RefSeq" id="WP_007020808.1">
    <property type="nucleotide sequence ID" value="NZ_CH724125.1"/>
</dbReference>
<dbReference type="SUPFAM" id="SSF55846">
    <property type="entry name" value="N-acetylmuramoyl-L-alanine amidase-like"/>
    <property type="match status" value="1"/>
</dbReference>
<evidence type="ECO:0000256" key="2">
    <source>
        <dbReference type="ARBA" id="ARBA00001947"/>
    </source>
</evidence>
<dbReference type="EMBL" id="AAOW01000052">
    <property type="protein sequence ID" value="EAR59461.1"/>
    <property type="molecule type" value="Genomic_DNA"/>
</dbReference>
<dbReference type="NCBIfam" id="NF008758">
    <property type="entry name" value="PRK11789.1"/>
    <property type="match status" value="1"/>
</dbReference>
<evidence type="ECO:0000259" key="13">
    <source>
        <dbReference type="SMART" id="SM00644"/>
    </source>
</evidence>
<evidence type="ECO:0000313" key="14">
    <source>
        <dbReference type="EMBL" id="EAR59461.1"/>
    </source>
</evidence>
<dbReference type="PANTHER" id="PTHR30417">
    <property type="entry name" value="N-ACETYLMURAMOYL-L-ALANINE AMIDASE AMID"/>
    <property type="match status" value="1"/>
</dbReference>
<reference evidence="14 15" key="1">
    <citation type="submission" date="2006-02" db="EMBL/GenBank/DDBJ databases">
        <authorList>
            <person name="Pinhassi J."/>
            <person name="Pedros-Alio C."/>
            <person name="Ferriera S."/>
            <person name="Johnson J."/>
            <person name="Kravitz S."/>
            <person name="Halpern A."/>
            <person name="Remington K."/>
            <person name="Beeson K."/>
            <person name="Tran B."/>
            <person name="Rogers Y.-H."/>
            <person name="Friedman R."/>
            <person name="Venter J.C."/>
        </authorList>
    </citation>
    <scope>NUCLEOTIDE SEQUENCE [LARGE SCALE GENOMIC DNA]</scope>
    <source>
        <strain evidence="14 15">MED92</strain>
    </source>
</reference>
<dbReference type="SMART" id="SM00644">
    <property type="entry name" value="Ami_2"/>
    <property type="match status" value="1"/>
</dbReference>
<dbReference type="Proteomes" id="UP000002171">
    <property type="component" value="Unassembled WGS sequence"/>
</dbReference>
<evidence type="ECO:0000256" key="8">
    <source>
        <dbReference type="ARBA" id="ARBA00022801"/>
    </source>
</evidence>
<evidence type="ECO:0000313" key="15">
    <source>
        <dbReference type="Proteomes" id="UP000002171"/>
    </source>
</evidence>
<evidence type="ECO:0000256" key="11">
    <source>
        <dbReference type="ARBA" id="ARBA00039257"/>
    </source>
</evidence>
<dbReference type="GO" id="GO:0008745">
    <property type="term" value="F:N-acetylmuramoyl-L-alanine amidase activity"/>
    <property type="evidence" value="ECO:0007669"/>
    <property type="project" value="UniProtKB-EC"/>
</dbReference>
<keyword evidence="7" id="KW-0479">Metal-binding</keyword>
<name>A0A7U8C227_NEPCE</name>
<dbReference type="AlphaFoldDB" id="A0A7U8C227"/>
<gene>
    <name evidence="14" type="ORF">MED92_15725</name>
</gene>
<dbReference type="OrthoDB" id="9794842at2"/>
<comment type="subcellular location">
    <subcellularLocation>
        <location evidence="3">Cytoplasm</location>
    </subcellularLocation>
</comment>
<comment type="catalytic activity">
    <reaction evidence="1">
        <text>Hydrolyzes the link between N-acetylmuramoyl residues and L-amino acid residues in certain cell-wall glycopeptides.</text>
        <dbReference type="EC" id="3.5.1.28"/>
    </reaction>
</comment>
<dbReference type="GO" id="GO:0005737">
    <property type="term" value="C:cytoplasm"/>
    <property type="evidence" value="ECO:0007669"/>
    <property type="project" value="UniProtKB-SubCell"/>
</dbReference>
<dbReference type="PANTHER" id="PTHR30417:SF4">
    <property type="entry name" value="1,6-ANHYDRO-N-ACETYLMURAMYL-L-ALANINE AMIDASE AMPD"/>
    <property type="match status" value="1"/>
</dbReference>
<dbReference type="Gene3D" id="3.40.80.10">
    <property type="entry name" value="Peptidoglycan recognition protein-like"/>
    <property type="match status" value="1"/>
</dbReference>
<dbReference type="InterPro" id="IPR051206">
    <property type="entry name" value="NAMLAA_amidase_2"/>
</dbReference>
<protein>
    <recommendedName>
        <fullName evidence="11">1,6-anhydro-N-acetylmuramyl-L-alanine amidase AmpD</fullName>
        <ecNumber evidence="5">3.5.1.28</ecNumber>
    </recommendedName>
    <alternativeName>
        <fullName evidence="12">N-acetylmuramoyl-L-alanine amidase</fullName>
    </alternativeName>
</protein>
<evidence type="ECO:0000256" key="7">
    <source>
        <dbReference type="ARBA" id="ARBA00022723"/>
    </source>
</evidence>
<dbReference type="GO" id="GO:0071555">
    <property type="term" value="P:cell wall organization"/>
    <property type="evidence" value="ECO:0007669"/>
    <property type="project" value="UniProtKB-KW"/>
</dbReference>
<keyword evidence="6" id="KW-0963">Cytoplasm</keyword>
<sequence>MANKDEQIWQQGVEVVPSPNFNERPVDSDISLLVIHNISLPPKQYGGGYIQQFFQNKLPVDDHPFFSEIKNLKVSAHLLVERDGTVTQFVPLSKRAWHAGVSEYEGREACNDFSIGIELEGCDDDTFTEQQYRALVRLTREIRHQYPAITEERITGHSDIAPGRKTDPGPGFDWEKYFDALGVSK</sequence>
<evidence type="ECO:0000256" key="4">
    <source>
        <dbReference type="ARBA" id="ARBA00007553"/>
    </source>
</evidence>
<feature type="domain" description="N-acetylmuramoyl-L-alanine amidase" evidence="13">
    <location>
        <begin position="18"/>
        <end position="169"/>
    </location>
</feature>
<dbReference type="GO" id="GO:0046872">
    <property type="term" value="F:metal ion binding"/>
    <property type="evidence" value="ECO:0007669"/>
    <property type="project" value="UniProtKB-KW"/>
</dbReference>
<dbReference type="Pfam" id="PF01510">
    <property type="entry name" value="Amidase_2"/>
    <property type="match status" value="1"/>
</dbReference>
<evidence type="ECO:0000256" key="12">
    <source>
        <dbReference type="ARBA" id="ARBA00042615"/>
    </source>
</evidence>
<dbReference type="CDD" id="cd06583">
    <property type="entry name" value="PGRP"/>
    <property type="match status" value="1"/>
</dbReference>
<organism evidence="14 15">
    <name type="scientific">Neptuniibacter caesariensis</name>
    <dbReference type="NCBI Taxonomy" id="207954"/>
    <lineage>
        <taxon>Bacteria</taxon>
        <taxon>Pseudomonadati</taxon>
        <taxon>Pseudomonadota</taxon>
        <taxon>Gammaproteobacteria</taxon>
        <taxon>Oceanospirillales</taxon>
        <taxon>Oceanospirillaceae</taxon>
        <taxon>Neptuniibacter</taxon>
    </lineage>
</organism>